<protein>
    <submittedName>
        <fullName evidence="1">Inositol phosphosphingolipids phospholipase C</fullName>
    </submittedName>
</protein>
<evidence type="ECO:0000313" key="2">
    <source>
        <dbReference type="Proteomes" id="UP000727407"/>
    </source>
</evidence>
<evidence type="ECO:0000313" key="1">
    <source>
        <dbReference type="EMBL" id="KAF5904669.1"/>
    </source>
</evidence>
<reference evidence="1" key="1">
    <citation type="submission" date="2020-07" db="EMBL/GenBank/DDBJ databases">
        <title>Clarias magur genome sequencing, assembly and annotation.</title>
        <authorList>
            <person name="Kushwaha B."/>
            <person name="Kumar R."/>
            <person name="Das P."/>
            <person name="Joshi C.G."/>
            <person name="Kumar D."/>
            <person name="Nagpure N.S."/>
            <person name="Pandey M."/>
            <person name="Agarwal S."/>
            <person name="Srivastava S."/>
            <person name="Singh M."/>
            <person name="Sahoo L."/>
            <person name="Jayasankar P."/>
            <person name="Meher P.K."/>
            <person name="Koringa P.G."/>
            <person name="Iquebal M.A."/>
            <person name="Das S.P."/>
            <person name="Bit A."/>
            <person name="Patnaik S."/>
            <person name="Patel N."/>
            <person name="Shah T.M."/>
            <person name="Hinsu A."/>
            <person name="Jena J.K."/>
        </authorList>
    </citation>
    <scope>NUCLEOTIDE SEQUENCE</scope>
    <source>
        <strain evidence="1">CIFAMagur01</strain>
        <tissue evidence="1">Testis</tissue>
    </source>
</reference>
<gene>
    <name evidence="1" type="primary">isc1</name>
    <name evidence="1" type="ORF">DAT39_005560</name>
</gene>
<comment type="caution">
    <text evidence="1">The sequence shown here is derived from an EMBL/GenBank/DDBJ whole genome shotgun (WGS) entry which is preliminary data.</text>
</comment>
<sequence length="59" mass="6579">MTIVIVQQQLTGSSCINAVSFPANTDSRLSKLEQRRGDKRTCDSFYKISDTQRSPDDVA</sequence>
<keyword evidence="2" id="KW-1185">Reference proteome</keyword>
<name>A0A8J4U536_CLAMG</name>
<accession>A0A8J4U536</accession>
<dbReference type="EMBL" id="QNUK01000053">
    <property type="protein sequence ID" value="KAF5904669.1"/>
    <property type="molecule type" value="Genomic_DNA"/>
</dbReference>
<dbReference type="Proteomes" id="UP000727407">
    <property type="component" value="Unassembled WGS sequence"/>
</dbReference>
<proteinExistence type="predicted"/>
<organism evidence="1 2">
    <name type="scientific">Clarias magur</name>
    <name type="common">Asian catfish</name>
    <name type="synonym">Macropteronotus magur</name>
    <dbReference type="NCBI Taxonomy" id="1594786"/>
    <lineage>
        <taxon>Eukaryota</taxon>
        <taxon>Metazoa</taxon>
        <taxon>Chordata</taxon>
        <taxon>Craniata</taxon>
        <taxon>Vertebrata</taxon>
        <taxon>Euteleostomi</taxon>
        <taxon>Actinopterygii</taxon>
        <taxon>Neopterygii</taxon>
        <taxon>Teleostei</taxon>
        <taxon>Ostariophysi</taxon>
        <taxon>Siluriformes</taxon>
        <taxon>Clariidae</taxon>
        <taxon>Clarias</taxon>
    </lineage>
</organism>
<dbReference type="AlphaFoldDB" id="A0A8J4U536"/>